<dbReference type="InterPro" id="IPR052514">
    <property type="entry name" value="SAM-dependent_MTase"/>
</dbReference>
<keyword evidence="2" id="KW-0808">Transferase</keyword>
<dbReference type="Gene3D" id="3.40.50.150">
    <property type="entry name" value="Vaccinia Virus protein VP39"/>
    <property type="match status" value="1"/>
</dbReference>
<dbReference type="AlphaFoldDB" id="A0A0G1X826"/>
<evidence type="ECO:0000259" key="1">
    <source>
        <dbReference type="Pfam" id="PF05050"/>
    </source>
</evidence>
<evidence type="ECO:0000313" key="2">
    <source>
        <dbReference type="EMBL" id="KKU98753.1"/>
    </source>
</evidence>
<name>A0A0G1X826_9BACT</name>
<dbReference type="GO" id="GO:0032259">
    <property type="term" value="P:methylation"/>
    <property type="evidence" value="ECO:0007669"/>
    <property type="project" value="UniProtKB-KW"/>
</dbReference>
<dbReference type="PANTHER" id="PTHR34203:SF15">
    <property type="entry name" value="SLL1173 PROTEIN"/>
    <property type="match status" value="1"/>
</dbReference>
<dbReference type="Proteomes" id="UP000034600">
    <property type="component" value="Unassembled WGS sequence"/>
</dbReference>
<dbReference type="EMBL" id="LCPO01000015">
    <property type="protein sequence ID" value="KKU98753.1"/>
    <property type="molecule type" value="Genomic_DNA"/>
</dbReference>
<comment type="caution">
    <text evidence="2">The sequence shown here is derived from an EMBL/GenBank/DDBJ whole genome shotgun (WGS) entry which is preliminary data.</text>
</comment>
<dbReference type="SUPFAM" id="SSF53335">
    <property type="entry name" value="S-adenosyl-L-methionine-dependent methyltransferases"/>
    <property type="match status" value="1"/>
</dbReference>
<organism evidence="2 3">
    <name type="scientific">Candidatus Jorgensenbacteria bacterium GW2011_GWC1_48_8</name>
    <dbReference type="NCBI Taxonomy" id="1618666"/>
    <lineage>
        <taxon>Bacteria</taxon>
        <taxon>Candidatus Joergenseniibacteriota</taxon>
    </lineage>
</organism>
<reference evidence="2 3" key="1">
    <citation type="journal article" date="2015" name="Nature">
        <title>rRNA introns, odd ribosomes, and small enigmatic genomes across a large radiation of phyla.</title>
        <authorList>
            <person name="Brown C.T."/>
            <person name="Hug L.A."/>
            <person name="Thomas B.C."/>
            <person name="Sharon I."/>
            <person name="Castelle C.J."/>
            <person name="Singh A."/>
            <person name="Wilkins M.J."/>
            <person name="Williams K.H."/>
            <person name="Banfield J.F."/>
        </authorList>
    </citation>
    <scope>NUCLEOTIDE SEQUENCE [LARGE SCALE GENOMIC DNA]</scope>
</reference>
<keyword evidence="2" id="KW-0489">Methyltransferase</keyword>
<dbReference type="PANTHER" id="PTHR34203">
    <property type="entry name" value="METHYLTRANSFERASE, FKBM FAMILY PROTEIN"/>
    <property type="match status" value="1"/>
</dbReference>
<dbReference type="NCBIfam" id="TIGR01444">
    <property type="entry name" value="fkbM_fam"/>
    <property type="match status" value="1"/>
</dbReference>
<proteinExistence type="predicted"/>
<feature type="domain" description="Methyltransferase FkbM" evidence="1">
    <location>
        <begin position="86"/>
        <end position="228"/>
    </location>
</feature>
<dbReference type="InterPro" id="IPR006342">
    <property type="entry name" value="FkbM_mtfrase"/>
</dbReference>
<gene>
    <name evidence="2" type="ORF">UY32_C0015G0008</name>
</gene>
<sequence>MIWFLLQRAKNWKARITFASYIARNILRRLIKSVPLPAEIFAETKDLDFYFSPGKSELSPYVEIYRDRGYEKDGRFIAKPGETVIDVGAHIGFYAICEAKRVGEKGKVFVIEPNPDTFGRLLKNIKANDLENVVPLNNAATSRKGRVLLRVSVSSSEANTIMASGTTDDYGEEIKIQAIGLDEIVKKYNLSKIDILKIDAEGAEAEVVESGLKKALPITEKIVTETHSENLKNEVKKLVLGNGFELVAEAFSGVNALGRNTMLYFVRI</sequence>
<dbReference type="GO" id="GO:0008168">
    <property type="term" value="F:methyltransferase activity"/>
    <property type="evidence" value="ECO:0007669"/>
    <property type="project" value="UniProtKB-KW"/>
</dbReference>
<protein>
    <submittedName>
        <fullName evidence="2">Methyltransferase, FkbM family</fullName>
    </submittedName>
</protein>
<dbReference type="InterPro" id="IPR029063">
    <property type="entry name" value="SAM-dependent_MTases_sf"/>
</dbReference>
<dbReference type="Pfam" id="PF05050">
    <property type="entry name" value="Methyltransf_21"/>
    <property type="match status" value="1"/>
</dbReference>
<accession>A0A0G1X826</accession>
<evidence type="ECO:0000313" key="3">
    <source>
        <dbReference type="Proteomes" id="UP000034600"/>
    </source>
</evidence>